<dbReference type="RefSeq" id="WP_264789580.1">
    <property type="nucleotide sequence ID" value="NZ_AP026867.1"/>
</dbReference>
<dbReference type="KEGG" id="aup:AsAng_0051410"/>
<dbReference type="EMBL" id="AP026867">
    <property type="protein sequence ID" value="BDS14362.1"/>
    <property type="molecule type" value="Genomic_DNA"/>
</dbReference>
<evidence type="ECO:0000313" key="1">
    <source>
        <dbReference type="EMBL" id="BDS14362.1"/>
    </source>
</evidence>
<gene>
    <name evidence="1" type="ORF">AsAng_0051410</name>
</gene>
<protein>
    <submittedName>
        <fullName evidence="1">Uncharacterized protein</fullName>
    </submittedName>
</protein>
<dbReference type="Proteomes" id="UP001060919">
    <property type="component" value="Chromosome"/>
</dbReference>
<reference evidence="1" key="1">
    <citation type="submission" date="2022-09" db="EMBL/GenBank/DDBJ databases">
        <title>Aureispira anguillicida sp. nov., isolated from Leptocephalus of Japanese eel Anguilla japonica.</title>
        <authorList>
            <person name="Yuasa K."/>
            <person name="Mekata T."/>
            <person name="Ikunari K."/>
        </authorList>
    </citation>
    <scope>NUCLEOTIDE SEQUENCE</scope>
    <source>
        <strain evidence="1">EL160426</strain>
    </source>
</reference>
<proteinExistence type="predicted"/>
<sequence length="469" mass="56554">MYKSKLIAIYQCFNRTELEALHKWVKSPLHNSDEQVTKLLFYISSRRKHSKLSLSKERIFKQLFPDRLYDDLTLRRLMSKTTKIMEEFVHFLMSKKDISNQHKQLSEFLNSRQQPQLAQKQLSKGKKKLLTQKEKTHSYYYQFYQLEQEEFEQTASHNRMQMTNLQVIFDHLSIAFILENLRYACIAISHQNLYNTEYTIPFLKEILRLIQQGHYQDIPAIQLYHWAYLALTQPQNMRHFELLKQNLLKQETLLPLKEKRNLYTLAINYCIKRINSNESQHFIQQVFQLYKQGLKNEILLDNGMLSRFTYKNIVAVGLRLKEYDWTATYIPTYAKYLEVAYRENYQHYTTSKLYFSKGEYDAAMQRLIQVEYDDLFLNLDAKTMLMKIYYETQSYNALDAFFHSFIIYLQRKEIMGYHRENYLNIIRLTRKLLELPPNNKKAYQQLSEAIHSIQPLTEREWLSKQLSKI</sequence>
<name>A0A915YJZ4_9BACT</name>
<dbReference type="AlphaFoldDB" id="A0A915YJZ4"/>
<keyword evidence="2" id="KW-1185">Reference proteome</keyword>
<evidence type="ECO:0000313" key="2">
    <source>
        <dbReference type="Proteomes" id="UP001060919"/>
    </source>
</evidence>
<accession>A0A915YJZ4</accession>
<organism evidence="1 2">
    <name type="scientific">Aureispira anguillae</name>
    <dbReference type="NCBI Taxonomy" id="2864201"/>
    <lineage>
        <taxon>Bacteria</taxon>
        <taxon>Pseudomonadati</taxon>
        <taxon>Bacteroidota</taxon>
        <taxon>Saprospiria</taxon>
        <taxon>Saprospirales</taxon>
        <taxon>Saprospiraceae</taxon>
        <taxon>Aureispira</taxon>
    </lineage>
</organism>